<dbReference type="InterPro" id="IPR001752">
    <property type="entry name" value="Kinesin_motor_dom"/>
</dbReference>
<dbReference type="InterPro" id="IPR036961">
    <property type="entry name" value="Kinesin_motor_dom_sf"/>
</dbReference>
<feature type="region of interest" description="Disordered" evidence="7">
    <location>
        <begin position="581"/>
        <end position="611"/>
    </location>
</feature>
<dbReference type="EMBL" id="RRYP01002341">
    <property type="protein sequence ID" value="TNV84878.1"/>
    <property type="molecule type" value="Genomic_DNA"/>
</dbReference>
<comment type="similarity">
    <text evidence="5">Belongs to the TRAFAC class myosin-kinesin ATPase superfamily. Kinesin family.</text>
</comment>
<comment type="caution">
    <text evidence="9">The sequence shown here is derived from an EMBL/GenBank/DDBJ whole genome shotgun (WGS) entry which is preliminary data.</text>
</comment>
<feature type="compositionally biased region" description="Basic and acidic residues" evidence="7">
    <location>
        <begin position="600"/>
        <end position="609"/>
    </location>
</feature>
<feature type="region of interest" description="Disordered" evidence="7">
    <location>
        <begin position="731"/>
        <end position="767"/>
    </location>
</feature>
<feature type="compositionally biased region" description="Basic and acidic residues" evidence="7">
    <location>
        <begin position="731"/>
        <end position="753"/>
    </location>
</feature>
<evidence type="ECO:0000256" key="6">
    <source>
        <dbReference type="SAM" id="Coils"/>
    </source>
</evidence>
<dbReference type="SMART" id="SM00129">
    <property type="entry name" value="KISc"/>
    <property type="match status" value="1"/>
</dbReference>
<dbReference type="GO" id="GO:0005524">
    <property type="term" value="F:ATP binding"/>
    <property type="evidence" value="ECO:0007669"/>
    <property type="project" value="UniProtKB-UniRule"/>
</dbReference>
<dbReference type="PANTHER" id="PTHR47968:SF75">
    <property type="entry name" value="CENTROMERE-ASSOCIATED PROTEIN E"/>
    <property type="match status" value="1"/>
</dbReference>
<evidence type="ECO:0000256" key="5">
    <source>
        <dbReference type="PROSITE-ProRule" id="PRU00283"/>
    </source>
</evidence>
<feature type="domain" description="Kinesin motor" evidence="8">
    <location>
        <begin position="29"/>
        <end position="389"/>
    </location>
</feature>
<feature type="coiled-coil region" evidence="6">
    <location>
        <begin position="785"/>
        <end position="910"/>
    </location>
</feature>
<sequence length="1061" mass="121578">MQPETTSTDDLMHQVSLLPMKTPLPLANSINVYVRVKPLNVAESEGERNRQWQIINEEKGILHTYTREMFTFDRVFNEHMSTAQIFESQCKKLILSSLEGFNVTIFTYGQTASGKTYTMRGLDTQQPGLIPLSIKEVFRELYLSHGTPFKPHTHMHHHHHLRESLSPKTTVLKTWLVKVSYIEIYNECVNDLLDPTRKNLSVRENQQGRPIVEGLSEFEIHSPEEAMQYLLKGDEQRKIAETRLNEKSSRSHTVFKLSILLSEKNLQTSRNTIKTSQVNLVDLAGSEGVSKTQSEGVRFREGSNINKSLLALSKVIQMLGLKFASQSKSTQSLQQTQFINFRDSKLTRILQQALSGNSMTSIICTMSQLFNNYQESKETLNFGSKAKQVKTIVNVNEIIRDSPEEVAQRIQKLSRENEDLKSKLAAAKDEMMRMFERQEELTALGNLREHQEYLMKLIDEKNDQVVATEAKCFKITQQFDEQKKKIQDMQSQVDRAHAEITQAKVQAGEELAVRERYWQDKVEELILSIQEFERLLQPEQNHGNQVLRKSLHTLKAAMNNISLNADDVYLVEQRSKLEISGTSLLSRQTPEKPNQTLQHDQQHTNKNESESDVYARTIQVLEAHISELELQIMGERTQCTDLRDAMNMEKGNNLRLMQQVRALRVEAKKKDKLISKKNFQIGNLLEKIQVLERSNASLFRELDQTIGGCSFIQQPSQLDIIAEEAHDSRTNNHVLHSPDDTPRSLLHHADLHQNPDPSASLRRKSTTNVKRLSSPMDSALLRAQLLEMSKRVEILESDKAALVREKEQLQVDLDEAEQNLAKLAIDIKEQDYDFLEVLDENEEIEGHYEELAREYEKGEQIIQEQRQAIERAQFEKEDLQGELEKKDQALKDKEREVELLKEAIAMRQKKRKLDEINSSETSGGVKKMRLNPVVGSESGSAQSTGRQYHRLCKQVACGNVPHPEHTLPPLAVVKKPQSGKNNRSESRQNTVSMNMVQPVGGFEGLQNNKENVNKQQQQQITLPLQNKAKFQFTMPLPKPQAAVGPSTSTERLQKQKLQWHF</sequence>
<evidence type="ECO:0000256" key="1">
    <source>
        <dbReference type="ARBA" id="ARBA00022741"/>
    </source>
</evidence>
<reference evidence="9" key="1">
    <citation type="submission" date="2019-06" db="EMBL/GenBank/DDBJ databases">
        <authorList>
            <person name="Zheng W."/>
        </authorList>
    </citation>
    <scope>NUCLEOTIDE SEQUENCE</scope>
    <source>
        <strain evidence="9">QDHG01</strain>
    </source>
</reference>
<dbReference type="AlphaFoldDB" id="A0A8J8P097"/>
<organism evidence="9 10">
    <name type="scientific">Halteria grandinella</name>
    <dbReference type="NCBI Taxonomy" id="5974"/>
    <lineage>
        <taxon>Eukaryota</taxon>
        <taxon>Sar</taxon>
        <taxon>Alveolata</taxon>
        <taxon>Ciliophora</taxon>
        <taxon>Intramacronucleata</taxon>
        <taxon>Spirotrichea</taxon>
        <taxon>Stichotrichia</taxon>
        <taxon>Sporadotrichida</taxon>
        <taxon>Halteriidae</taxon>
        <taxon>Halteria</taxon>
    </lineage>
</organism>
<keyword evidence="10" id="KW-1185">Reference proteome</keyword>
<keyword evidence="3 6" id="KW-0175">Coiled coil</keyword>
<dbReference type="PROSITE" id="PS50067">
    <property type="entry name" value="KINESIN_MOTOR_2"/>
    <property type="match status" value="1"/>
</dbReference>
<dbReference type="GO" id="GO:0008017">
    <property type="term" value="F:microtubule binding"/>
    <property type="evidence" value="ECO:0007669"/>
    <property type="project" value="InterPro"/>
</dbReference>
<evidence type="ECO:0000259" key="8">
    <source>
        <dbReference type="PROSITE" id="PS50067"/>
    </source>
</evidence>
<dbReference type="InterPro" id="IPR027417">
    <property type="entry name" value="P-loop_NTPase"/>
</dbReference>
<keyword evidence="4 5" id="KW-0505">Motor protein</keyword>
<dbReference type="OrthoDB" id="313183at2759"/>
<dbReference type="SUPFAM" id="SSF52540">
    <property type="entry name" value="P-loop containing nucleoside triphosphate hydrolases"/>
    <property type="match status" value="1"/>
</dbReference>
<dbReference type="InterPro" id="IPR019821">
    <property type="entry name" value="Kinesin_motor_CS"/>
</dbReference>
<name>A0A8J8P097_HALGN</name>
<dbReference type="PRINTS" id="PR00380">
    <property type="entry name" value="KINESINHEAVY"/>
</dbReference>
<evidence type="ECO:0000313" key="9">
    <source>
        <dbReference type="EMBL" id="TNV84878.1"/>
    </source>
</evidence>
<dbReference type="GO" id="GO:0003777">
    <property type="term" value="F:microtubule motor activity"/>
    <property type="evidence" value="ECO:0007669"/>
    <property type="project" value="InterPro"/>
</dbReference>
<feature type="coiled-coil region" evidence="6">
    <location>
        <begin position="410"/>
        <end position="437"/>
    </location>
</feature>
<dbReference type="Proteomes" id="UP000785679">
    <property type="component" value="Unassembled WGS sequence"/>
</dbReference>
<dbReference type="InterPro" id="IPR027640">
    <property type="entry name" value="Kinesin-like_fam"/>
</dbReference>
<evidence type="ECO:0000256" key="3">
    <source>
        <dbReference type="ARBA" id="ARBA00023054"/>
    </source>
</evidence>
<dbReference type="PROSITE" id="PS00411">
    <property type="entry name" value="KINESIN_MOTOR_1"/>
    <property type="match status" value="1"/>
</dbReference>
<feature type="coiled-coil region" evidence="6">
    <location>
        <begin position="479"/>
        <end position="506"/>
    </location>
</feature>
<evidence type="ECO:0000256" key="2">
    <source>
        <dbReference type="ARBA" id="ARBA00022840"/>
    </source>
</evidence>
<dbReference type="GO" id="GO:0007018">
    <property type="term" value="P:microtubule-based movement"/>
    <property type="evidence" value="ECO:0007669"/>
    <property type="project" value="InterPro"/>
</dbReference>
<proteinExistence type="inferred from homology"/>
<feature type="binding site" evidence="5">
    <location>
        <begin position="109"/>
        <end position="116"/>
    </location>
    <ligand>
        <name>ATP</name>
        <dbReference type="ChEBI" id="CHEBI:30616"/>
    </ligand>
</feature>
<evidence type="ECO:0000256" key="7">
    <source>
        <dbReference type="SAM" id="MobiDB-lite"/>
    </source>
</evidence>
<protein>
    <recommendedName>
        <fullName evidence="8">Kinesin motor domain-containing protein</fullName>
    </recommendedName>
</protein>
<feature type="compositionally biased region" description="Polar residues" evidence="7">
    <location>
        <begin position="581"/>
        <end position="599"/>
    </location>
</feature>
<dbReference type="PANTHER" id="PTHR47968">
    <property type="entry name" value="CENTROMERE PROTEIN E"/>
    <property type="match status" value="1"/>
</dbReference>
<evidence type="ECO:0000313" key="10">
    <source>
        <dbReference type="Proteomes" id="UP000785679"/>
    </source>
</evidence>
<evidence type="ECO:0000256" key="4">
    <source>
        <dbReference type="ARBA" id="ARBA00023175"/>
    </source>
</evidence>
<feature type="region of interest" description="Disordered" evidence="7">
    <location>
        <begin position="1038"/>
        <end position="1061"/>
    </location>
</feature>
<dbReference type="Gene3D" id="3.40.850.10">
    <property type="entry name" value="Kinesin motor domain"/>
    <property type="match status" value="1"/>
</dbReference>
<gene>
    <name evidence="9" type="ORF">FGO68_gene10895</name>
</gene>
<accession>A0A8J8P097</accession>
<keyword evidence="2 5" id="KW-0067">ATP-binding</keyword>
<keyword evidence="1 5" id="KW-0547">Nucleotide-binding</keyword>
<dbReference type="Pfam" id="PF00225">
    <property type="entry name" value="Kinesin"/>
    <property type="match status" value="1"/>
</dbReference>